<name>A0A804LRV7_MAIZE</name>
<organism evidence="1 2">
    <name type="scientific">Zea mays</name>
    <name type="common">Maize</name>
    <dbReference type="NCBI Taxonomy" id="4577"/>
    <lineage>
        <taxon>Eukaryota</taxon>
        <taxon>Viridiplantae</taxon>
        <taxon>Streptophyta</taxon>
        <taxon>Embryophyta</taxon>
        <taxon>Tracheophyta</taxon>
        <taxon>Spermatophyta</taxon>
        <taxon>Magnoliopsida</taxon>
        <taxon>Liliopsida</taxon>
        <taxon>Poales</taxon>
        <taxon>Poaceae</taxon>
        <taxon>PACMAD clade</taxon>
        <taxon>Panicoideae</taxon>
        <taxon>Andropogonodae</taxon>
        <taxon>Andropogoneae</taxon>
        <taxon>Tripsacinae</taxon>
        <taxon>Zea</taxon>
    </lineage>
</organism>
<reference evidence="1" key="3">
    <citation type="submission" date="2021-05" db="UniProtKB">
        <authorList>
            <consortium name="EnsemblPlants"/>
        </authorList>
    </citation>
    <scope>IDENTIFICATION</scope>
    <source>
        <strain evidence="1">cv. B73</strain>
    </source>
</reference>
<dbReference type="InParanoid" id="A0A804LRV7"/>
<keyword evidence="2" id="KW-1185">Reference proteome</keyword>
<proteinExistence type="predicted"/>
<protein>
    <submittedName>
        <fullName evidence="1">Uncharacterized protein</fullName>
    </submittedName>
</protein>
<reference evidence="1" key="2">
    <citation type="submission" date="2019-07" db="EMBL/GenBank/DDBJ databases">
        <authorList>
            <person name="Seetharam A."/>
            <person name="Woodhouse M."/>
            <person name="Cannon E."/>
        </authorList>
    </citation>
    <scope>NUCLEOTIDE SEQUENCE [LARGE SCALE GENOMIC DNA]</scope>
    <source>
        <strain evidence="1">cv. B73</strain>
    </source>
</reference>
<evidence type="ECO:0000313" key="1">
    <source>
        <dbReference type="EnsemblPlants" id="Zm00001eb031770_P001"/>
    </source>
</evidence>
<evidence type="ECO:0000313" key="2">
    <source>
        <dbReference type="Proteomes" id="UP000007305"/>
    </source>
</evidence>
<sequence length="216" mass="23489">MHAKLRRRVEKGCGRIPYERVGMGMGSTPPAAKFALPPVEFGEVESRVRRPAPRTVCYNCFAAKRGRERPDARGHRQCNGAADFAGGKDPVFTTMDARHSVGEDESAVRPHLAAEATDACARSHNTDLTWFVLDDTPFVPSTARNRFTIIGGYKHDSSDLYVAGCYSYCQGIGGTSDDGAACTGTGCCETTISSNLTEFEAILYNQSAVWTFNPCF</sequence>
<dbReference type="Proteomes" id="UP000007305">
    <property type="component" value="Chromosome 1"/>
</dbReference>
<accession>A0A804LRV7</accession>
<reference evidence="2" key="1">
    <citation type="submission" date="2015-12" db="EMBL/GenBank/DDBJ databases">
        <title>Update maize B73 reference genome by single molecule sequencing technologies.</title>
        <authorList>
            <consortium name="Maize Genome Sequencing Project"/>
            <person name="Ware D."/>
        </authorList>
    </citation>
    <scope>NUCLEOTIDE SEQUENCE [LARGE SCALE GENOMIC DNA]</scope>
    <source>
        <strain evidence="2">cv. B73</strain>
    </source>
</reference>
<dbReference type="AlphaFoldDB" id="A0A804LRV7"/>
<dbReference type="Gramene" id="Zm00001eb031770_T001">
    <property type="protein sequence ID" value="Zm00001eb031770_P001"/>
    <property type="gene ID" value="Zm00001eb031770"/>
</dbReference>
<dbReference type="EnsemblPlants" id="Zm00001eb031770_T001">
    <property type="protein sequence ID" value="Zm00001eb031770_P001"/>
    <property type="gene ID" value="Zm00001eb031770"/>
</dbReference>